<feature type="domain" description="Icosahedral viral capsid protein S" evidence="8">
    <location>
        <begin position="115"/>
        <end position="262"/>
    </location>
</feature>
<dbReference type="EMBL" id="MN034687">
    <property type="protein sequence ID" value="QDH89194.1"/>
    <property type="molecule type" value="Genomic_RNA"/>
</dbReference>
<evidence type="ECO:0000256" key="2">
    <source>
        <dbReference type="ARBA" id="ARBA00007446"/>
    </source>
</evidence>
<sequence length="563" mass="60632">MAKGDEVVHAVRKAPKKIIVKQKQQKPKNFKNGGKKFTKSVKSAGGGGFKQRNINAGGSLGSGIKTASAPAALGFAASSYMSMKSMGTGKYKGGIRVRGRDYFNQISIPPSTPAGTSLLNLPLNPTLLQGTRLAELAGLYEKYKFNKFSIVATPSTGSSTGGAYGMAYDRDPSDPTPSANLQGIRQYMAMPGAIECAHWMPAKLDCPLMEPVTDFFTNAIAGSDERLVDQGQFYLFELTPHTLSAALVMNLLIEYDLLLYVPCFDQEEVGVLIGKNVSGTTPTNMSSPSVAAKGGWNNMPLDNPVSVNVSGDQAMFARVTDGLGNLGVKVPAGLWELFQVFRQYGPVVTTGGVGQWTAPTFEATIPSEQSYFQVATVDLDITPMPVAVGLFKYPVSSTLNILVPPGGGTLFGNYATSTVTSGSSTQNEFSLGFFPGCGSITPDLELALVRPGKHGDVLRDAYRLKKLGLRPTGVSVPQKKEKVPRTLSLDEQAERVMTRLEEMRLLRIKRAYDNKAELAYRAKNAPKEKDPARVAGDDESDCESVDTDDLIREILGEQRLDEV</sequence>
<dbReference type="GO" id="GO:0005198">
    <property type="term" value="F:structural molecule activity"/>
    <property type="evidence" value="ECO:0007669"/>
    <property type="project" value="InterPro"/>
</dbReference>
<evidence type="ECO:0000256" key="4">
    <source>
        <dbReference type="ARBA" id="ARBA00022561"/>
    </source>
</evidence>
<dbReference type="GO" id="GO:0039617">
    <property type="term" value="C:T=3 icosahedral viral capsid"/>
    <property type="evidence" value="ECO:0007669"/>
    <property type="project" value="UniProtKB-KW"/>
</dbReference>
<evidence type="ECO:0000259" key="8">
    <source>
        <dbReference type="Pfam" id="PF00729"/>
    </source>
</evidence>
<keyword evidence="5" id="KW-0946">Virion</keyword>
<organism evidence="9">
    <name type="scientific">Picornavirales sp</name>
    <dbReference type="NCBI Taxonomy" id="1955153"/>
    <lineage>
        <taxon>Viruses</taxon>
        <taxon>Riboviria</taxon>
        <taxon>Orthornavirae</taxon>
        <taxon>Pisuviricota</taxon>
        <taxon>Pisoniviricetes</taxon>
        <taxon>Picornavirales</taxon>
    </lineage>
</organism>
<feature type="region of interest" description="Disordered" evidence="7">
    <location>
        <begin position="522"/>
        <end position="544"/>
    </location>
</feature>
<dbReference type="Gene3D" id="2.60.120.20">
    <property type="match status" value="1"/>
</dbReference>
<dbReference type="Pfam" id="PF00729">
    <property type="entry name" value="Viral_coat"/>
    <property type="match status" value="1"/>
</dbReference>
<evidence type="ECO:0000256" key="5">
    <source>
        <dbReference type="ARBA" id="ARBA00022844"/>
    </source>
</evidence>
<name>A0A514D6E4_9VIRU</name>
<comment type="similarity">
    <text evidence="2">Belongs to the icosahedral plant coat protein family.</text>
</comment>
<dbReference type="SUPFAM" id="SSF88633">
    <property type="entry name" value="Positive stranded ssRNA viruses"/>
    <property type="match status" value="1"/>
</dbReference>
<keyword evidence="6" id="KW-1142">T=3 icosahedral capsid protein</keyword>
<reference evidence="9" key="1">
    <citation type="submission" date="2019-05" db="EMBL/GenBank/DDBJ databases">
        <title>Metatranscriptomic reconstruction reveals RNA viruses with the potential to shape carbon cycling in soil.</title>
        <authorList>
            <person name="Starr E.P."/>
            <person name="Nuccio E."/>
            <person name="Pett-Ridge J."/>
            <person name="Banfield J.F."/>
            <person name="Firestone M.K."/>
        </authorList>
    </citation>
    <scope>NUCLEOTIDE SEQUENCE</scope>
    <source>
        <strain evidence="9">H4_Bulk_46_scaffold_77</strain>
    </source>
</reference>
<protein>
    <recommendedName>
        <fullName evidence="3">Capsid protein</fullName>
    </recommendedName>
</protein>
<evidence type="ECO:0000256" key="1">
    <source>
        <dbReference type="ARBA" id="ARBA00004328"/>
    </source>
</evidence>
<evidence type="ECO:0000256" key="3">
    <source>
        <dbReference type="ARBA" id="ARBA00018091"/>
    </source>
</evidence>
<evidence type="ECO:0000256" key="7">
    <source>
        <dbReference type="SAM" id="MobiDB-lite"/>
    </source>
</evidence>
<accession>A0A514D6E4</accession>
<dbReference type="InterPro" id="IPR000937">
    <property type="entry name" value="Capsid_prot_S-dom_vir"/>
</dbReference>
<dbReference type="InterPro" id="IPR029053">
    <property type="entry name" value="Viral_coat"/>
</dbReference>
<evidence type="ECO:0000313" key="9">
    <source>
        <dbReference type="EMBL" id="QDH89194.1"/>
    </source>
</evidence>
<keyword evidence="4" id="KW-0167">Capsid protein</keyword>
<proteinExistence type="inferred from homology"/>
<comment type="subcellular location">
    <subcellularLocation>
        <location evidence="1">Virion</location>
    </subcellularLocation>
</comment>
<evidence type="ECO:0000256" key="6">
    <source>
        <dbReference type="ARBA" id="ARBA00023060"/>
    </source>
</evidence>
<feature type="compositionally biased region" description="Basic and acidic residues" evidence="7">
    <location>
        <begin position="522"/>
        <end position="536"/>
    </location>
</feature>
<gene>
    <name evidence="9" type="ORF">H4Bulk4677_000001</name>
</gene>